<dbReference type="EMBL" id="KU970862">
    <property type="protein sequence ID" value="ASN63456.1"/>
    <property type="molecule type" value="Genomic_DNA"/>
</dbReference>
<keyword evidence="1" id="KW-0143">Chaperone</keyword>
<dbReference type="GO" id="GO:0044183">
    <property type="term" value="F:protein folding chaperone"/>
    <property type="evidence" value="ECO:0007669"/>
    <property type="project" value="InterPro"/>
</dbReference>
<proteinExistence type="predicted"/>
<dbReference type="GO" id="GO:0005524">
    <property type="term" value="F:ATP binding"/>
    <property type="evidence" value="ECO:0007669"/>
    <property type="project" value="InterPro"/>
</dbReference>
<dbReference type="InterPro" id="IPR020818">
    <property type="entry name" value="Chaperonin_GroES"/>
</dbReference>
<sequence>MQAVSYYMIVKTIKEKKKIAGLDIADSIDSENRYLKGEIISNGDLVPDTLNEGDIVYYDRHAGHSITKNDVIYQVIQVKDVVIVE</sequence>
<name>A0A221S3E6_9VIRU</name>
<dbReference type="Pfam" id="PF00166">
    <property type="entry name" value="Cpn10"/>
    <property type="match status" value="1"/>
</dbReference>
<dbReference type="InterPro" id="IPR037124">
    <property type="entry name" value="Chaperonin_GroES_sf"/>
</dbReference>
<dbReference type="SMART" id="SM00883">
    <property type="entry name" value="Cpn10"/>
    <property type="match status" value="1"/>
</dbReference>
<evidence type="ECO:0000313" key="2">
    <source>
        <dbReference type="EMBL" id="ASN63456.1"/>
    </source>
</evidence>
<organism evidence="2">
    <name type="scientific">uncultured virus</name>
    <dbReference type="NCBI Taxonomy" id="340016"/>
    <lineage>
        <taxon>Viruses</taxon>
        <taxon>environmental samples</taxon>
    </lineage>
</organism>
<accession>A0A221S3E6</accession>
<evidence type="ECO:0000256" key="1">
    <source>
        <dbReference type="ARBA" id="ARBA00023186"/>
    </source>
</evidence>
<dbReference type="SUPFAM" id="SSF50129">
    <property type="entry name" value="GroES-like"/>
    <property type="match status" value="1"/>
</dbReference>
<protein>
    <submittedName>
        <fullName evidence="2">Co-chaperonin GroES</fullName>
    </submittedName>
</protein>
<dbReference type="Gene3D" id="2.30.33.40">
    <property type="entry name" value="GroES chaperonin"/>
    <property type="match status" value="1"/>
</dbReference>
<reference evidence="2" key="1">
    <citation type="submission" date="2016-03" db="EMBL/GenBank/DDBJ databases">
        <title>Novel chaperonins are prevalent in the virioplankton and link to viral biology and ecology.</title>
        <authorList>
            <person name="Marine R.L."/>
            <person name="Nasko D.J."/>
            <person name="Polson S.W."/>
            <person name="Wommack K.E."/>
        </authorList>
    </citation>
    <scope>NUCLEOTIDE SEQUENCE</scope>
</reference>
<gene>
    <name evidence="2" type="primary">groES</name>
</gene>
<dbReference type="InterPro" id="IPR011032">
    <property type="entry name" value="GroES-like_sf"/>
</dbReference>